<feature type="signal peptide" evidence="1">
    <location>
        <begin position="1"/>
        <end position="22"/>
    </location>
</feature>
<sequence>MWQLPTGMKFLTIFSAVLLASAAHGASSTARRAVADSGIYPELIVRTPTGVELTARDTSPAHLHELLGRACCTVCHPKNSDNCGCCGMCC</sequence>
<feature type="chain" id="PRO_5034346348" evidence="1">
    <location>
        <begin position="23"/>
        <end position="90"/>
    </location>
</feature>
<accession>A0A8H3I2C7</accession>
<dbReference type="Proteomes" id="UP000663827">
    <property type="component" value="Unassembled WGS sequence"/>
</dbReference>
<comment type="caution">
    <text evidence="2">The sequence shown here is derived from an EMBL/GenBank/DDBJ whole genome shotgun (WGS) entry which is preliminary data.</text>
</comment>
<gene>
    <name evidence="2" type="ORF">RDB_LOCUS155559</name>
</gene>
<name>A0A8H3I2C7_9AGAM</name>
<evidence type="ECO:0000313" key="3">
    <source>
        <dbReference type="Proteomes" id="UP000663827"/>
    </source>
</evidence>
<dbReference type="AlphaFoldDB" id="A0A8H3I2C7"/>
<organism evidence="2 3">
    <name type="scientific">Rhizoctonia solani</name>
    <dbReference type="NCBI Taxonomy" id="456999"/>
    <lineage>
        <taxon>Eukaryota</taxon>
        <taxon>Fungi</taxon>
        <taxon>Dikarya</taxon>
        <taxon>Basidiomycota</taxon>
        <taxon>Agaricomycotina</taxon>
        <taxon>Agaricomycetes</taxon>
        <taxon>Cantharellales</taxon>
        <taxon>Ceratobasidiaceae</taxon>
        <taxon>Rhizoctonia</taxon>
    </lineage>
</organism>
<evidence type="ECO:0000313" key="2">
    <source>
        <dbReference type="EMBL" id="CAE7213271.1"/>
    </source>
</evidence>
<keyword evidence="1" id="KW-0732">Signal</keyword>
<protein>
    <submittedName>
        <fullName evidence="2">Uncharacterized protein</fullName>
    </submittedName>
</protein>
<proteinExistence type="predicted"/>
<dbReference type="EMBL" id="CAJNJQ010004705">
    <property type="protein sequence ID" value="CAE7213271.1"/>
    <property type="molecule type" value="Genomic_DNA"/>
</dbReference>
<evidence type="ECO:0000256" key="1">
    <source>
        <dbReference type="SAM" id="SignalP"/>
    </source>
</evidence>
<reference evidence="2" key="1">
    <citation type="submission" date="2021-01" db="EMBL/GenBank/DDBJ databases">
        <authorList>
            <person name="Kaushik A."/>
        </authorList>
    </citation>
    <scope>NUCLEOTIDE SEQUENCE</scope>
    <source>
        <strain evidence="2">AG5</strain>
    </source>
</reference>